<accession>A0A2S6I085</accession>
<dbReference type="AlphaFoldDB" id="A0A2S6I085"/>
<comment type="caution">
    <text evidence="2">The sequence shown here is derived from an EMBL/GenBank/DDBJ whole genome shotgun (WGS) entry which is preliminary data.</text>
</comment>
<evidence type="ECO:0008006" key="4">
    <source>
        <dbReference type="Google" id="ProtNLM"/>
    </source>
</evidence>
<feature type="repeat" description="TPR" evidence="1">
    <location>
        <begin position="453"/>
        <end position="486"/>
    </location>
</feature>
<dbReference type="OrthoDB" id="1490740at2"/>
<dbReference type="RefSeq" id="WP_146088892.1">
    <property type="nucleotide sequence ID" value="NZ_PTJC01000009.1"/>
</dbReference>
<dbReference type="Proteomes" id="UP000237662">
    <property type="component" value="Unassembled WGS sequence"/>
</dbReference>
<sequence length="499" mass="58300">MRLTLSLLFTLLITVSLSAERLEDRLRMLMPGDGQVVSEERRLVEKHLEDLLRRLDWQDRLNQHSRSEQIAQIAERLNKELLREFEAGATLTDAVREGRYSDATAAVFYALSLEHFNIPHEIYVDHWEAYLVADPAVNGSRIRHPLAEAHGEREETSFRRDYLALVRRTVEFDLPSLSDGQSDSIFYHYYYQPDQRLTLRQLSAYQQLRQAQRAYRAGDYPTVATYLERARLLDHRPAIDVLDRAAELQATALGVLQNDQKVDQLFESWRSEPANPYYPTALLRQFDRRQRELLAVDTLDALPALVHSFVLRAPTGAEAWETRIRLLRDIRLMEYYQDRGKAVQALQMAETLLRQDGENPHFRAYVAELSLYDLRRNYPEPDDQVDRAQVLAAKYPFVADHPRYADIVLRQSARKVRDHFAADREKEALRELNYFRAQLERLTTGNDERLWTLTAYVAASNYYFAKTNYERALGYITEALAHHPDSDFLLHQRDLLGRY</sequence>
<evidence type="ECO:0000313" key="3">
    <source>
        <dbReference type="Proteomes" id="UP000237662"/>
    </source>
</evidence>
<keyword evidence="3" id="KW-1185">Reference proteome</keyword>
<organism evidence="2 3">
    <name type="scientific">Neolewinella xylanilytica</name>
    <dbReference type="NCBI Taxonomy" id="1514080"/>
    <lineage>
        <taxon>Bacteria</taxon>
        <taxon>Pseudomonadati</taxon>
        <taxon>Bacteroidota</taxon>
        <taxon>Saprospiria</taxon>
        <taxon>Saprospirales</taxon>
        <taxon>Lewinellaceae</taxon>
        <taxon>Neolewinella</taxon>
    </lineage>
</organism>
<keyword evidence="1" id="KW-0802">TPR repeat</keyword>
<protein>
    <recommendedName>
        <fullName evidence="4">Tetratricopeptide repeat protein</fullName>
    </recommendedName>
</protein>
<evidence type="ECO:0000256" key="1">
    <source>
        <dbReference type="PROSITE-ProRule" id="PRU00339"/>
    </source>
</evidence>
<dbReference type="InterPro" id="IPR019734">
    <property type="entry name" value="TPR_rpt"/>
</dbReference>
<reference evidence="2 3" key="1">
    <citation type="submission" date="2018-02" db="EMBL/GenBank/DDBJ databases">
        <title>Genomic Encyclopedia of Archaeal and Bacterial Type Strains, Phase II (KMG-II): from individual species to whole genera.</title>
        <authorList>
            <person name="Goeker M."/>
        </authorList>
    </citation>
    <scope>NUCLEOTIDE SEQUENCE [LARGE SCALE GENOMIC DNA]</scope>
    <source>
        <strain evidence="2 3">DSM 29526</strain>
    </source>
</reference>
<proteinExistence type="predicted"/>
<name>A0A2S6I085_9BACT</name>
<dbReference type="PROSITE" id="PS50005">
    <property type="entry name" value="TPR"/>
    <property type="match status" value="1"/>
</dbReference>
<dbReference type="EMBL" id="PTJC01000009">
    <property type="protein sequence ID" value="PPK84094.1"/>
    <property type="molecule type" value="Genomic_DNA"/>
</dbReference>
<gene>
    <name evidence="2" type="ORF">CLV84_4244</name>
</gene>
<evidence type="ECO:0000313" key="2">
    <source>
        <dbReference type="EMBL" id="PPK84094.1"/>
    </source>
</evidence>